<protein>
    <recommendedName>
        <fullName evidence="1">Protein kinase domain-containing protein</fullName>
    </recommendedName>
</protein>
<dbReference type="InterPro" id="IPR000719">
    <property type="entry name" value="Prot_kinase_dom"/>
</dbReference>
<sequence length="295" mass="32123">MTEPGTAQLPADISLPGTVVQAEPVTEATGSQVWRVTLDDGRVLAVKFADESADSFGITRRLARREASVLRLKGEQDRYLVASGETLDGSWLATVWQHGPTLWQRWMPVLGGGKTEQAGSIQATRRTASLLNDLHAQGWRHCDLQGSHIFIPDDETTSLIDWAHAQGPEEVQPEVPFRGGYAHLNAPEIASELLVTANTHHVEMTPAAEVYVLGAVLYSGWTRQWPRDYRGANPADLRAPDIYEAIADPATLQPMPGGWPSMAALLAAMLDHHPANRPTMDEVLGALVSQCQVGM</sequence>
<name>A0A841BW53_9ACTN</name>
<evidence type="ECO:0000313" key="2">
    <source>
        <dbReference type="EMBL" id="MBB5871726.1"/>
    </source>
</evidence>
<accession>A0A841BW53</accession>
<evidence type="ECO:0000313" key="3">
    <source>
        <dbReference type="Proteomes" id="UP000587527"/>
    </source>
</evidence>
<dbReference type="GO" id="GO:0005524">
    <property type="term" value="F:ATP binding"/>
    <property type="evidence" value="ECO:0007669"/>
    <property type="project" value="InterPro"/>
</dbReference>
<dbReference type="InterPro" id="IPR011009">
    <property type="entry name" value="Kinase-like_dom_sf"/>
</dbReference>
<dbReference type="PROSITE" id="PS50011">
    <property type="entry name" value="PROTEIN_KINASE_DOM"/>
    <property type="match status" value="1"/>
</dbReference>
<feature type="domain" description="Protein kinase" evidence="1">
    <location>
        <begin position="19"/>
        <end position="295"/>
    </location>
</feature>
<reference evidence="2 3" key="1">
    <citation type="submission" date="2020-08" db="EMBL/GenBank/DDBJ databases">
        <title>Sequencing the genomes of 1000 actinobacteria strains.</title>
        <authorList>
            <person name="Klenk H.-P."/>
        </authorList>
    </citation>
    <scope>NUCLEOTIDE SEQUENCE [LARGE SCALE GENOMIC DNA]</scope>
    <source>
        <strain evidence="2 3">DSM 45362</strain>
    </source>
</reference>
<gene>
    <name evidence="2" type="ORF">F4553_005105</name>
</gene>
<dbReference type="RefSeq" id="WP_184839970.1">
    <property type="nucleotide sequence ID" value="NZ_JACHMN010000002.1"/>
</dbReference>
<dbReference type="Gene3D" id="1.10.510.10">
    <property type="entry name" value="Transferase(Phosphotransferase) domain 1"/>
    <property type="match status" value="1"/>
</dbReference>
<dbReference type="EMBL" id="JACHMN010000002">
    <property type="protein sequence ID" value="MBB5871726.1"/>
    <property type="molecule type" value="Genomic_DNA"/>
</dbReference>
<dbReference type="SUPFAM" id="SSF56112">
    <property type="entry name" value="Protein kinase-like (PK-like)"/>
    <property type="match status" value="1"/>
</dbReference>
<organism evidence="2 3">
    <name type="scientific">Allocatelliglobosispora scoriae</name>
    <dbReference type="NCBI Taxonomy" id="643052"/>
    <lineage>
        <taxon>Bacteria</taxon>
        <taxon>Bacillati</taxon>
        <taxon>Actinomycetota</taxon>
        <taxon>Actinomycetes</taxon>
        <taxon>Micromonosporales</taxon>
        <taxon>Micromonosporaceae</taxon>
        <taxon>Allocatelliglobosispora</taxon>
    </lineage>
</organism>
<dbReference type="Proteomes" id="UP000587527">
    <property type="component" value="Unassembled WGS sequence"/>
</dbReference>
<dbReference type="Gene3D" id="3.30.200.20">
    <property type="entry name" value="Phosphorylase Kinase, domain 1"/>
    <property type="match status" value="1"/>
</dbReference>
<keyword evidence="3" id="KW-1185">Reference proteome</keyword>
<proteinExistence type="predicted"/>
<evidence type="ECO:0000259" key="1">
    <source>
        <dbReference type="PROSITE" id="PS50011"/>
    </source>
</evidence>
<dbReference type="AlphaFoldDB" id="A0A841BW53"/>
<comment type="caution">
    <text evidence="2">The sequence shown here is derived from an EMBL/GenBank/DDBJ whole genome shotgun (WGS) entry which is preliminary data.</text>
</comment>
<dbReference type="GO" id="GO:0004672">
    <property type="term" value="F:protein kinase activity"/>
    <property type="evidence" value="ECO:0007669"/>
    <property type="project" value="InterPro"/>
</dbReference>